<name>A0A9W4CUP7_BLUGR</name>
<evidence type="ECO:0000256" key="1">
    <source>
        <dbReference type="SAM" id="MobiDB-lite"/>
    </source>
</evidence>
<evidence type="ECO:0000313" key="4">
    <source>
        <dbReference type="Proteomes" id="UP000683417"/>
    </source>
</evidence>
<accession>A0A9W4CUP7</accession>
<feature type="domain" description="Fungal-type protein kinase" evidence="2">
    <location>
        <begin position="45"/>
        <end position="294"/>
    </location>
</feature>
<feature type="compositionally biased region" description="Basic residues" evidence="1">
    <location>
        <begin position="313"/>
        <end position="325"/>
    </location>
</feature>
<proteinExistence type="predicted"/>
<feature type="compositionally biased region" description="Polar residues" evidence="1">
    <location>
        <begin position="267"/>
        <end position="279"/>
    </location>
</feature>
<dbReference type="EMBL" id="CAJHIT010000001">
    <property type="protein sequence ID" value="CAD6498970.1"/>
    <property type="molecule type" value="Genomic_DNA"/>
</dbReference>
<feature type="compositionally biased region" description="Low complexity" evidence="1">
    <location>
        <begin position="358"/>
        <end position="370"/>
    </location>
</feature>
<dbReference type="PANTHER" id="PTHR38248:SF2">
    <property type="entry name" value="FUNK1 11"/>
    <property type="match status" value="1"/>
</dbReference>
<feature type="region of interest" description="Disordered" evidence="1">
    <location>
        <begin position="305"/>
        <end position="451"/>
    </location>
</feature>
<feature type="non-terminal residue" evidence="3">
    <location>
        <position position="451"/>
    </location>
</feature>
<evidence type="ECO:0000313" key="3">
    <source>
        <dbReference type="EMBL" id="CAD6498970.1"/>
    </source>
</evidence>
<dbReference type="Pfam" id="PF17667">
    <property type="entry name" value="Pkinase_fungal"/>
    <property type="match status" value="1"/>
</dbReference>
<dbReference type="PANTHER" id="PTHR38248">
    <property type="entry name" value="FUNK1 6"/>
    <property type="match status" value="1"/>
</dbReference>
<evidence type="ECO:0000259" key="2">
    <source>
        <dbReference type="Pfam" id="PF17667"/>
    </source>
</evidence>
<feature type="region of interest" description="Disordered" evidence="1">
    <location>
        <begin position="267"/>
        <end position="286"/>
    </location>
</feature>
<sequence length="451" mass="49751">PYKPDETSENQHHLSLHALTLRTTSAGQTKGGISPRQICVFLKSRNSPTTIHNWQDVHGLGELTSLSAGPWVDKSIRLSVYIREIFSAQPLRQFAHGFLMFGTQLQLWVYDRSGPYSADIIEVGENPERLVYVIAAYMLMSDKEHGLDSIIQREKGRISVNIYDADTKIAKKIYFRSKPLIKQMAIVSRGTTVYISSDAKFVVKISWRAVGRLSEVQLLMRARNVRGVATWIGSRDYVKISDLRSGLTFAEEMNRDIHPLEMKMTTAGNSLQSGSSNAGESDELSRGVKSKRSCVLSVSRQALHNAATAQVRKNAKSTSSRKKPVTKTDPNPTTINANPVAQDVTQDVSQDVPLETPSVSMSSPAESSCSLAEVSNSSLGKRPRDADNTDAKAQMESEPDLKKLRISSNVGQPLSEAVVEPVSNQVMDDPSPPNEQAVKMRRRPPKSVMGM</sequence>
<dbReference type="AlphaFoldDB" id="A0A9W4CUP7"/>
<feature type="compositionally biased region" description="Polar residues" evidence="1">
    <location>
        <begin position="328"/>
        <end position="349"/>
    </location>
</feature>
<gene>
    <name evidence="3" type="ORF">BGTH12_LOCUS328</name>
</gene>
<organism evidence="3 4">
    <name type="scientific">Blumeria graminis f. sp. triticale</name>
    <dbReference type="NCBI Taxonomy" id="1689686"/>
    <lineage>
        <taxon>Eukaryota</taxon>
        <taxon>Fungi</taxon>
        <taxon>Dikarya</taxon>
        <taxon>Ascomycota</taxon>
        <taxon>Pezizomycotina</taxon>
        <taxon>Leotiomycetes</taxon>
        <taxon>Erysiphales</taxon>
        <taxon>Erysiphaceae</taxon>
        <taxon>Blumeria</taxon>
    </lineage>
</organism>
<feature type="compositionally biased region" description="Basic and acidic residues" evidence="1">
    <location>
        <begin position="382"/>
        <end position="403"/>
    </location>
</feature>
<comment type="caution">
    <text evidence="3">The sequence shown here is derived from an EMBL/GenBank/DDBJ whole genome shotgun (WGS) entry which is preliminary data.</text>
</comment>
<dbReference type="Proteomes" id="UP000683417">
    <property type="component" value="Unassembled WGS sequence"/>
</dbReference>
<dbReference type="InterPro" id="IPR040976">
    <property type="entry name" value="Pkinase_fungal"/>
</dbReference>
<protein>
    <submittedName>
        <fullName evidence="3">BgTH12-04624</fullName>
    </submittedName>
</protein>
<reference evidence="3" key="1">
    <citation type="submission" date="2020-10" db="EMBL/GenBank/DDBJ databases">
        <authorList>
            <person name="Muller C M."/>
        </authorList>
    </citation>
    <scope>NUCLEOTIDE SEQUENCE</scope>
    <source>
        <strain evidence="3">THUN-12</strain>
    </source>
</reference>